<comment type="caution">
    <text evidence="1">The sequence shown here is derived from an EMBL/GenBank/DDBJ whole genome shotgun (WGS) entry which is preliminary data.</text>
</comment>
<dbReference type="Gene3D" id="2.60.40.1120">
    <property type="entry name" value="Carboxypeptidase-like, regulatory domain"/>
    <property type="match status" value="1"/>
</dbReference>
<dbReference type="SUPFAM" id="SSF49464">
    <property type="entry name" value="Carboxypeptidase regulatory domain-like"/>
    <property type="match status" value="1"/>
</dbReference>
<dbReference type="InterPro" id="IPR008969">
    <property type="entry name" value="CarboxyPept-like_regulatory"/>
</dbReference>
<dbReference type="EMBL" id="JAVRHK010000032">
    <property type="protein sequence ID" value="MDT0678715.1"/>
    <property type="molecule type" value="Genomic_DNA"/>
</dbReference>
<evidence type="ECO:0000313" key="1">
    <source>
        <dbReference type="EMBL" id="MDT0678715.1"/>
    </source>
</evidence>
<protein>
    <submittedName>
        <fullName evidence="1">Carboxypeptidase-like regulatory domain-containing protein</fullName>
    </submittedName>
</protein>
<dbReference type="Proteomes" id="UP001262582">
    <property type="component" value="Unassembled WGS sequence"/>
</dbReference>
<keyword evidence="2" id="KW-1185">Reference proteome</keyword>
<dbReference type="Gene3D" id="3.55.50.30">
    <property type="match status" value="1"/>
</dbReference>
<dbReference type="RefSeq" id="WP_311505048.1">
    <property type="nucleotide sequence ID" value="NZ_JAVRHK010000032.1"/>
</dbReference>
<gene>
    <name evidence="1" type="ORF">RM539_19230</name>
</gene>
<dbReference type="Pfam" id="PF13715">
    <property type="entry name" value="CarbopepD_reg_2"/>
    <property type="match status" value="1"/>
</dbReference>
<sequence>MTFIIKSSIILFIILGLSKANGQNNKKINIEFKNQSLQQVISLIEDNSNYIFYYETKWLGTKLYEGDYKNEAIHVVLDSLLKQTTLNYFLDGQKVILTNNTKIIPTLSENFFQDSLDSKDNNPPEAPMFKEEYAKLIKSRPSGKEIISIGKEDNSTNKKFYTISGFVLNSENNLPIEDVAIYVSDRSRSTITNETGYFKIRLPKGYYQIETSILGYNKIVQPILV</sequence>
<reference evidence="1 2" key="1">
    <citation type="submission" date="2023-09" db="EMBL/GenBank/DDBJ databases">
        <authorList>
            <person name="Rey-Velasco X."/>
        </authorList>
    </citation>
    <scope>NUCLEOTIDE SEQUENCE [LARGE SCALE GENOMIC DNA]</scope>
    <source>
        <strain evidence="1 2">F117</strain>
    </source>
</reference>
<name>A0ABU3DB06_9FLAO</name>
<accession>A0ABU3DB06</accession>
<evidence type="ECO:0000313" key="2">
    <source>
        <dbReference type="Proteomes" id="UP001262582"/>
    </source>
</evidence>
<organism evidence="1 2">
    <name type="scientific">Autumnicola musiva</name>
    <dbReference type="NCBI Taxonomy" id="3075589"/>
    <lineage>
        <taxon>Bacteria</taxon>
        <taxon>Pseudomonadati</taxon>
        <taxon>Bacteroidota</taxon>
        <taxon>Flavobacteriia</taxon>
        <taxon>Flavobacteriales</taxon>
        <taxon>Flavobacteriaceae</taxon>
        <taxon>Autumnicola</taxon>
    </lineage>
</organism>
<proteinExistence type="predicted"/>
<feature type="non-terminal residue" evidence="1">
    <location>
        <position position="225"/>
    </location>
</feature>